<name>A0A1N5WJT0_9ACTN</name>
<proteinExistence type="predicted"/>
<dbReference type="EMBL" id="FSQT01000001">
    <property type="protein sequence ID" value="SIM85396.1"/>
    <property type="molecule type" value="Genomic_DNA"/>
</dbReference>
<reference evidence="2" key="1">
    <citation type="submission" date="2016-12" db="EMBL/GenBank/DDBJ databases">
        <authorList>
            <person name="Varghese N."/>
            <person name="Submissions S."/>
        </authorList>
    </citation>
    <scope>NUCLEOTIDE SEQUENCE [LARGE SCALE GENOMIC DNA]</scope>
    <source>
        <strain evidence="2">DSM 45599</strain>
    </source>
</reference>
<dbReference type="Proteomes" id="UP000185124">
    <property type="component" value="Unassembled WGS sequence"/>
</dbReference>
<keyword evidence="2" id="KW-1185">Reference proteome</keyword>
<accession>A0A1N5WJT0</accession>
<organism evidence="1 2">
    <name type="scientific">Micromonospora cremea</name>
    <dbReference type="NCBI Taxonomy" id="709881"/>
    <lineage>
        <taxon>Bacteria</taxon>
        <taxon>Bacillati</taxon>
        <taxon>Actinomycetota</taxon>
        <taxon>Actinomycetes</taxon>
        <taxon>Micromonosporales</taxon>
        <taxon>Micromonosporaceae</taxon>
        <taxon>Micromonospora</taxon>
    </lineage>
</organism>
<evidence type="ECO:0000313" key="1">
    <source>
        <dbReference type="EMBL" id="SIM85396.1"/>
    </source>
</evidence>
<dbReference type="RefSeq" id="WP_280175115.1">
    <property type="nucleotide sequence ID" value="NZ_FSQT01000001.1"/>
</dbReference>
<protein>
    <submittedName>
        <fullName evidence="1">Uncharacterized protein</fullName>
    </submittedName>
</protein>
<dbReference type="STRING" id="709881.SAMN04489832_2515"/>
<sequence>MTHGVATAPHLVENTGADGLVVFKFFGPDINDDTPVIPVSAVA</sequence>
<evidence type="ECO:0000313" key="2">
    <source>
        <dbReference type="Proteomes" id="UP000185124"/>
    </source>
</evidence>
<dbReference type="AlphaFoldDB" id="A0A1N5WJT0"/>
<gene>
    <name evidence="1" type="ORF">SAMN04489832_2515</name>
</gene>